<dbReference type="PROSITE" id="PS50109">
    <property type="entry name" value="HIS_KIN"/>
    <property type="match status" value="1"/>
</dbReference>
<comment type="catalytic activity">
    <reaction evidence="1">
        <text>ATP + protein L-histidine = ADP + protein N-phospho-L-histidine.</text>
        <dbReference type="EC" id="2.7.13.3"/>
    </reaction>
</comment>
<evidence type="ECO:0000256" key="1">
    <source>
        <dbReference type="ARBA" id="ARBA00000085"/>
    </source>
</evidence>
<dbReference type="EC" id="2.7.13.3" evidence="2"/>
<dbReference type="Proteomes" id="UP001293718">
    <property type="component" value="Unassembled WGS sequence"/>
</dbReference>
<feature type="domain" description="Histidine kinase" evidence="5">
    <location>
        <begin position="1"/>
        <end position="73"/>
    </location>
</feature>
<keyword evidence="7" id="KW-1185">Reference proteome</keyword>
<gene>
    <name evidence="6" type="ORF">SM757_30400</name>
</gene>
<proteinExistence type="predicted"/>
<reference evidence="6 7" key="1">
    <citation type="submission" date="2023-11" db="EMBL/GenBank/DDBJ databases">
        <title>Draft genome of Azohydromonas lata strain H1 (DSM1123), a polyhydroxyalkanoate producer.</title>
        <authorList>
            <person name="Traversa D."/>
            <person name="D'Addabbo P."/>
            <person name="Pazzani C."/>
            <person name="Manzari C."/>
            <person name="Chiara M."/>
            <person name="Scrascia M."/>
        </authorList>
    </citation>
    <scope>NUCLEOTIDE SEQUENCE [LARGE SCALE GENOMIC DNA]</scope>
    <source>
        <strain evidence="6 7">H1</strain>
    </source>
</reference>
<keyword evidence="4" id="KW-0418">Kinase</keyword>
<name>A0ABU5IPR7_9BURK</name>
<keyword evidence="3" id="KW-0808">Transferase</keyword>
<dbReference type="GO" id="GO:0005524">
    <property type="term" value="F:ATP binding"/>
    <property type="evidence" value="ECO:0007669"/>
    <property type="project" value="UniProtKB-KW"/>
</dbReference>
<evidence type="ECO:0000256" key="2">
    <source>
        <dbReference type="ARBA" id="ARBA00012438"/>
    </source>
</evidence>
<dbReference type="InterPro" id="IPR036890">
    <property type="entry name" value="HATPase_C_sf"/>
</dbReference>
<evidence type="ECO:0000256" key="3">
    <source>
        <dbReference type="ARBA" id="ARBA00022679"/>
    </source>
</evidence>
<dbReference type="InterPro" id="IPR003594">
    <property type="entry name" value="HATPase_dom"/>
</dbReference>
<dbReference type="SUPFAM" id="SSF55874">
    <property type="entry name" value="ATPase domain of HSP90 chaperone/DNA topoisomerase II/histidine kinase"/>
    <property type="match status" value="1"/>
</dbReference>
<keyword evidence="6" id="KW-0547">Nucleotide-binding</keyword>
<keyword evidence="6" id="KW-0067">ATP-binding</keyword>
<dbReference type="PANTHER" id="PTHR43047:SF64">
    <property type="entry name" value="HISTIDINE KINASE CONTAINING CHEY-HOMOLOGOUS RECEIVER DOMAIN AND PAS DOMAIN-RELATED"/>
    <property type="match status" value="1"/>
</dbReference>
<organism evidence="6 7">
    <name type="scientific">Azohydromonas lata</name>
    <dbReference type="NCBI Taxonomy" id="45677"/>
    <lineage>
        <taxon>Bacteria</taxon>
        <taxon>Pseudomonadati</taxon>
        <taxon>Pseudomonadota</taxon>
        <taxon>Betaproteobacteria</taxon>
        <taxon>Burkholderiales</taxon>
        <taxon>Sphaerotilaceae</taxon>
        <taxon>Azohydromonas</taxon>
    </lineage>
</organism>
<accession>A0ABU5IPR7</accession>
<protein>
    <recommendedName>
        <fullName evidence="2">histidine kinase</fullName>
        <ecNumber evidence="2">2.7.13.3</ecNumber>
    </recommendedName>
</protein>
<dbReference type="EMBL" id="JAXOJX010000087">
    <property type="protein sequence ID" value="MDZ5460897.1"/>
    <property type="molecule type" value="Genomic_DNA"/>
</dbReference>
<dbReference type="RefSeq" id="WP_322468208.1">
    <property type="nucleotide sequence ID" value="NZ_JAXOJX010000087.1"/>
</dbReference>
<dbReference type="PANTHER" id="PTHR43047">
    <property type="entry name" value="TWO-COMPONENT HISTIDINE PROTEIN KINASE"/>
    <property type="match status" value="1"/>
</dbReference>
<evidence type="ECO:0000256" key="4">
    <source>
        <dbReference type="ARBA" id="ARBA00022777"/>
    </source>
</evidence>
<evidence type="ECO:0000313" key="6">
    <source>
        <dbReference type="EMBL" id="MDZ5460897.1"/>
    </source>
</evidence>
<evidence type="ECO:0000259" key="5">
    <source>
        <dbReference type="PROSITE" id="PS50109"/>
    </source>
</evidence>
<sequence>MGSWRPWRIPRQKQAAIFQPFTRADASTTRRFGGTGLGLSLVQRLGEMMGGRLALDSAPGQGSRFSVELPLEAVQAGAGAQSGG</sequence>
<comment type="caution">
    <text evidence="6">The sequence shown here is derived from an EMBL/GenBank/DDBJ whole genome shotgun (WGS) entry which is preliminary data.</text>
</comment>
<evidence type="ECO:0000313" key="7">
    <source>
        <dbReference type="Proteomes" id="UP001293718"/>
    </source>
</evidence>
<dbReference type="PRINTS" id="PR00344">
    <property type="entry name" value="BCTRLSENSOR"/>
</dbReference>
<dbReference type="InterPro" id="IPR005467">
    <property type="entry name" value="His_kinase_dom"/>
</dbReference>
<dbReference type="Gene3D" id="3.30.565.10">
    <property type="entry name" value="Histidine kinase-like ATPase, C-terminal domain"/>
    <property type="match status" value="1"/>
</dbReference>
<dbReference type="Pfam" id="PF02518">
    <property type="entry name" value="HATPase_c"/>
    <property type="match status" value="1"/>
</dbReference>
<dbReference type="InterPro" id="IPR004358">
    <property type="entry name" value="Sig_transdc_His_kin-like_C"/>
</dbReference>